<keyword evidence="3" id="KW-0275">Fatty acid biosynthesis</keyword>
<keyword evidence="3" id="KW-0443">Lipid metabolism</keyword>
<keyword evidence="3" id="KW-0276">Fatty acid metabolism</keyword>
<reference evidence="5" key="1">
    <citation type="journal article" date="2017" name="J. Phycol.">
        <title>Analysis of chloroplast genomes and a supermatrix inform reclassification of the Rhodomelaceae (Rhodophyta).</title>
        <authorList>
            <person name="Diaz-Tapia P."/>
            <person name="Maggs C.A."/>
            <person name="West J.A."/>
            <person name="Verbruggen H."/>
        </authorList>
    </citation>
    <scope>NUCLEOTIDE SEQUENCE</scope>
    <source>
        <strain evidence="5">PD1561</strain>
    </source>
</reference>
<dbReference type="CDD" id="cd06850">
    <property type="entry name" value="biotinyl_domain"/>
    <property type="match status" value="1"/>
</dbReference>
<dbReference type="GO" id="GO:0006633">
    <property type="term" value="P:fatty acid biosynthetic process"/>
    <property type="evidence" value="ECO:0007669"/>
    <property type="project" value="UniProtKB-UniPathway"/>
</dbReference>
<dbReference type="RefSeq" id="YP_009398932.1">
    <property type="nucleotide sequence ID" value="NC_035294.1"/>
</dbReference>
<feature type="domain" description="Lipoyl-binding" evidence="4">
    <location>
        <begin position="95"/>
        <end position="171"/>
    </location>
</feature>
<evidence type="ECO:0000313" key="5">
    <source>
        <dbReference type="EMBL" id="ARW68079.1"/>
    </source>
</evidence>
<geneLocation type="chloroplast" evidence="5"/>
<dbReference type="Gene3D" id="2.40.50.100">
    <property type="match status" value="1"/>
</dbReference>
<proteinExistence type="predicted"/>
<dbReference type="GeneID" id="33361568"/>
<comment type="subcellular location">
    <subcellularLocation>
        <location evidence="3">Plastid</location>
        <location evidence="3">Chloroplast</location>
    </subcellularLocation>
</comment>
<accession>A0A1Z1MQD4</accession>
<dbReference type="InterPro" id="IPR000089">
    <property type="entry name" value="Biotin_lipoyl"/>
</dbReference>
<gene>
    <name evidence="5" type="primary">accB</name>
</gene>
<dbReference type="GO" id="GO:0003989">
    <property type="term" value="F:acetyl-CoA carboxylase activity"/>
    <property type="evidence" value="ECO:0007669"/>
    <property type="project" value="InterPro"/>
</dbReference>
<dbReference type="InterPro" id="IPR011053">
    <property type="entry name" value="Single_hybrid_motif"/>
</dbReference>
<evidence type="ECO:0000256" key="2">
    <source>
        <dbReference type="ARBA" id="ARBA00023267"/>
    </source>
</evidence>
<dbReference type="EMBL" id="MF101450">
    <property type="protein sequence ID" value="ARW68079.1"/>
    <property type="molecule type" value="Genomic_DNA"/>
</dbReference>
<keyword evidence="3 5" id="KW-0934">Plastid</keyword>
<dbReference type="PROSITE" id="PS50968">
    <property type="entry name" value="BIOTINYL_LIPOYL"/>
    <property type="match status" value="1"/>
</dbReference>
<comment type="function">
    <text evidence="3">This protein is a component of the acetyl coenzyme A carboxylase complex; first, biotin carboxylase catalyzes the carboxylation of the carrier protein and then the transcarboxylase transfers the carboxyl group to form malonyl-CoA.</text>
</comment>
<keyword evidence="3 5" id="KW-0150">Chloroplast</keyword>
<dbReference type="InterPro" id="IPR050709">
    <property type="entry name" value="Biotin_Carboxyl_Carrier/Decarb"/>
</dbReference>
<dbReference type="GO" id="GO:0009317">
    <property type="term" value="C:acetyl-CoA carboxylase complex"/>
    <property type="evidence" value="ECO:0007669"/>
    <property type="project" value="InterPro"/>
</dbReference>
<organism evidence="5">
    <name type="scientific">Cliftonaea pectinata</name>
    <dbReference type="NCBI Taxonomy" id="2007206"/>
    <lineage>
        <taxon>Eukaryota</taxon>
        <taxon>Rhodophyta</taxon>
        <taxon>Florideophyceae</taxon>
        <taxon>Rhodymeniophycidae</taxon>
        <taxon>Ceramiales</taxon>
        <taxon>Rhodomelaceae</taxon>
        <taxon>Polyzonieae</taxon>
        <taxon>Cliftonaea</taxon>
    </lineage>
</organism>
<dbReference type="UniPathway" id="UPA00094"/>
<protein>
    <recommendedName>
        <fullName evidence="1 3">Biotin carboxyl carrier protein of acetyl-CoA carboxylase</fullName>
    </recommendedName>
</protein>
<dbReference type="AlphaFoldDB" id="A0A1Z1MQD4"/>
<sequence>MILKLQNIKRLIDSVTNNNISQISIKSNQIKILINKSKKKQNTYKKNNFNHILNNNSKTGKIINNAYLSKVSIKDKTKQKPIKTQKNKADNTKNCLTINSPMLGTFYRSPAPNEPPFIEKNDIVNKRQTVCIIEAMKLMNEIESEFNGEIIDILVKDGDIVDCGQALMKIKKYN</sequence>
<dbReference type="GO" id="GO:0009507">
    <property type="term" value="C:chloroplast"/>
    <property type="evidence" value="ECO:0007669"/>
    <property type="project" value="UniProtKB-SubCell"/>
</dbReference>
<dbReference type="SUPFAM" id="SSF51230">
    <property type="entry name" value="Single hybrid motif"/>
    <property type="match status" value="1"/>
</dbReference>
<dbReference type="NCBIfam" id="TIGR00531">
    <property type="entry name" value="BCCP"/>
    <property type="match status" value="1"/>
</dbReference>
<evidence type="ECO:0000256" key="1">
    <source>
        <dbReference type="ARBA" id="ARBA00017562"/>
    </source>
</evidence>
<dbReference type="PANTHER" id="PTHR45266">
    <property type="entry name" value="OXALOACETATE DECARBOXYLASE ALPHA CHAIN"/>
    <property type="match status" value="1"/>
</dbReference>
<name>A0A1Z1MQD4_9FLOR</name>
<evidence type="ECO:0000259" key="4">
    <source>
        <dbReference type="PROSITE" id="PS50968"/>
    </source>
</evidence>
<dbReference type="PANTHER" id="PTHR45266:SF3">
    <property type="entry name" value="OXALOACETATE DECARBOXYLASE ALPHA CHAIN"/>
    <property type="match status" value="1"/>
</dbReference>
<dbReference type="PRINTS" id="PR01071">
    <property type="entry name" value="ACOABIOTINCC"/>
</dbReference>
<keyword evidence="2 3" id="KW-0092">Biotin</keyword>
<dbReference type="Pfam" id="PF00364">
    <property type="entry name" value="Biotin_lipoyl"/>
    <property type="match status" value="1"/>
</dbReference>
<comment type="pathway">
    <text evidence="3">Lipid metabolism; fatty acid biosynthesis.</text>
</comment>
<keyword evidence="3" id="KW-0444">Lipid biosynthesis</keyword>
<dbReference type="InterPro" id="IPR001249">
    <property type="entry name" value="AcCoA_biotinCC"/>
</dbReference>
<evidence type="ECO:0000256" key="3">
    <source>
        <dbReference type="RuleBase" id="RU364072"/>
    </source>
</evidence>